<evidence type="ECO:0000313" key="3">
    <source>
        <dbReference type="WBParaSite" id="HPLM_0000201401-mRNA-1"/>
    </source>
</evidence>
<keyword evidence="2" id="KW-1185">Reference proteome</keyword>
<dbReference type="WBParaSite" id="HPLM_0000201401-mRNA-1">
    <property type="protein sequence ID" value="HPLM_0000201401-mRNA-1"/>
    <property type="gene ID" value="HPLM_0000201401"/>
</dbReference>
<dbReference type="EMBL" id="UZAF01003390">
    <property type="protein sequence ID" value="VDO12525.1"/>
    <property type="molecule type" value="Genomic_DNA"/>
</dbReference>
<accession>A0A0N4VXJ4</accession>
<protein>
    <submittedName>
        <fullName evidence="1 3">Uncharacterized protein</fullName>
    </submittedName>
</protein>
<name>A0A0N4VXJ4_HAEPC</name>
<gene>
    <name evidence="1" type="ORF">HPLM_LOCUS2012</name>
</gene>
<dbReference type="AlphaFoldDB" id="A0A0N4VXJ4"/>
<dbReference type="Proteomes" id="UP000268014">
    <property type="component" value="Unassembled WGS sequence"/>
</dbReference>
<evidence type="ECO:0000313" key="2">
    <source>
        <dbReference type="Proteomes" id="UP000268014"/>
    </source>
</evidence>
<organism evidence="3">
    <name type="scientific">Haemonchus placei</name>
    <name type="common">Barber's pole worm</name>
    <dbReference type="NCBI Taxonomy" id="6290"/>
    <lineage>
        <taxon>Eukaryota</taxon>
        <taxon>Metazoa</taxon>
        <taxon>Ecdysozoa</taxon>
        <taxon>Nematoda</taxon>
        <taxon>Chromadorea</taxon>
        <taxon>Rhabditida</taxon>
        <taxon>Rhabditina</taxon>
        <taxon>Rhabditomorpha</taxon>
        <taxon>Strongyloidea</taxon>
        <taxon>Trichostrongylidae</taxon>
        <taxon>Haemonchus</taxon>
    </lineage>
</organism>
<sequence>MYMLIIGVVIVQIQSKSFLDLPSIYICLELVVPTARVYSLVKCCS</sequence>
<reference evidence="3" key="1">
    <citation type="submission" date="2017-02" db="UniProtKB">
        <authorList>
            <consortium name="WormBaseParasite"/>
        </authorList>
    </citation>
    <scope>IDENTIFICATION</scope>
</reference>
<proteinExistence type="predicted"/>
<reference evidence="1 2" key="2">
    <citation type="submission" date="2018-11" db="EMBL/GenBank/DDBJ databases">
        <authorList>
            <consortium name="Pathogen Informatics"/>
        </authorList>
    </citation>
    <scope>NUCLEOTIDE SEQUENCE [LARGE SCALE GENOMIC DNA]</scope>
    <source>
        <strain evidence="1 2">MHpl1</strain>
    </source>
</reference>
<evidence type="ECO:0000313" key="1">
    <source>
        <dbReference type="EMBL" id="VDO12525.1"/>
    </source>
</evidence>